<dbReference type="EMBL" id="JACHIA010000004">
    <property type="protein sequence ID" value="MBB6070409.1"/>
    <property type="molecule type" value="Genomic_DNA"/>
</dbReference>
<dbReference type="RefSeq" id="WP_170035791.1">
    <property type="nucleotide sequence ID" value="NZ_JABDTL010000001.1"/>
</dbReference>
<organism evidence="1 2">
    <name type="scientific">Longimicrobium terrae</name>
    <dbReference type="NCBI Taxonomy" id="1639882"/>
    <lineage>
        <taxon>Bacteria</taxon>
        <taxon>Pseudomonadati</taxon>
        <taxon>Gemmatimonadota</taxon>
        <taxon>Longimicrobiia</taxon>
        <taxon>Longimicrobiales</taxon>
        <taxon>Longimicrobiaceae</taxon>
        <taxon>Longimicrobium</taxon>
    </lineage>
</organism>
<name>A0A841GUG1_9BACT</name>
<gene>
    <name evidence="1" type="ORF">HNQ61_002028</name>
</gene>
<sequence length="288" mass="30205">MRDVAAPLYRFFLSDAQTAAREGDTARMLECLGLALDFAPDEQKERVLLAAADLAPPATSPNGDRMAPPAHEDPAQALVVRIAGTGGGAAPLRRITWEPRSPAVPAASSQAGSWQSGVGDAAAPVRARARPSTWFVTAAAAGALLLTGAARFDWSHVALLDAVRGDPIHRAERALAAGNADLALHVLEPLGEDATARAWLVRSSAYIARADTAAAVDALATAATRDQEGGCWALSAGDRLGRIGKTNHAADAYLYAVTSARTPAELERIAEMQERAGHSARARRIRAR</sequence>
<accession>A0A841GUG1</accession>
<dbReference type="Proteomes" id="UP000582837">
    <property type="component" value="Unassembled WGS sequence"/>
</dbReference>
<proteinExistence type="predicted"/>
<reference evidence="1 2" key="1">
    <citation type="submission" date="2020-08" db="EMBL/GenBank/DDBJ databases">
        <title>Genomic Encyclopedia of Type Strains, Phase IV (KMG-IV): sequencing the most valuable type-strain genomes for metagenomic binning, comparative biology and taxonomic classification.</title>
        <authorList>
            <person name="Goeker M."/>
        </authorList>
    </citation>
    <scope>NUCLEOTIDE SEQUENCE [LARGE SCALE GENOMIC DNA]</scope>
    <source>
        <strain evidence="1 2">DSM 29007</strain>
    </source>
</reference>
<comment type="caution">
    <text evidence="1">The sequence shown here is derived from an EMBL/GenBank/DDBJ whole genome shotgun (WGS) entry which is preliminary data.</text>
</comment>
<keyword evidence="2" id="KW-1185">Reference proteome</keyword>
<dbReference type="AlphaFoldDB" id="A0A841GUG1"/>
<evidence type="ECO:0000313" key="2">
    <source>
        <dbReference type="Proteomes" id="UP000582837"/>
    </source>
</evidence>
<evidence type="ECO:0000313" key="1">
    <source>
        <dbReference type="EMBL" id="MBB6070409.1"/>
    </source>
</evidence>
<protein>
    <submittedName>
        <fullName evidence="1">Uncharacterized protein</fullName>
    </submittedName>
</protein>